<evidence type="ECO:0000313" key="1">
    <source>
        <dbReference type="EMBL" id="TRM64640.1"/>
    </source>
</evidence>
<dbReference type="EMBL" id="VDMD01000007">
    <property type="protein sequence ID" value="TRM64640.1"/>
    <property type="molecule type" value="Genomic_DNA"/>
</dbReference>
<proteinExistence type="predicted"/>
<dbReference type="AlphaFoldDB" id="A0A550CIJ0"/>
<reference evidence="1 2" key="1">
    <citation type="journal article" date="2019" name="New Phytol.">
        <title>Comparative genomics reveals unique wood-decay strategies and fruiting body development in the Schizophyllaceae.</title>
        <authorList>
            <person name="Almasi E."/>
            <person name="Sahu N."/>
            <person name="Krizsan K."/>
            <person name="Balint B."/>
            <person name="Kovacs G.M."/>
            <person name="Kiss B."/>
            <person name="Cseklye J."/>
            <person name="Drula E."/>
            <person name="Henrissat B."/>
            <person name="Nagy I."/>
            <person name="Chovatia M."/>
            <person name="Adam C."/>
            <person name="LaButti K."/>
            <person name="Lipzen A."/>
            <person name="Riley R."/>
            <person name="Grigoriev I.V."/>
            <person name="Nagy L.G."/>
        </authorList>
    </citation>
    <scope>NUCLEOTIDE SEQUENCE [LARGE SCALE GENOMIC DNA]</scope>
    <source>
        <strain evidence="1 2">NL-1724</strain>
    </source>
</reference>
<dbReference type="STRING" id="97359.A0A550CIJ0"/>
<dbReference type="Proteomes" id="UP000320762">
    <property type="component" value="Unassembled WGS sequence"/>
</dbReference>
<dbReference type="OrthoDB" id="10597927at2759"/>
<gene>
    <name evidence="1" type="ORF">BD626DRAFT_568356</name>
</gene>
<organism evidence="1 2">
    <name type="scientific">Schizophyllum amplum</name>
    <dbReference type="NCBI Taxonomy" id="97359"/>
    <lineage>
        <taxon>Eukaryota</taxon>
        <taxon>Fungi</taxon>
        <taxon>Dikarya</taxon>
        <taxon>Basidiomycota</taxon>
        <taxon>Agaricomycotina</taxon>
        <taxon>Agaricomycetes</taxon>
        <taxon>Agaricomycetidae</taxon>
        <taxon>Agaricales</taxon>
        <taxon>Schizophyllaceae</taxon>
        <taxon>Schizophyllum</taxon>
    </lineage>
</organism>
<name>A0A550CIJ0_9AGAR</name>
<sequence>MATFLWRVHLRMCKKSGADGKILPYISVFTTYPGNWCGNLCRLDPSELFADLLSFPNITYSDICFMHTDADVDGALDAFTRAWPRIETLQFVSRPALAHELWRGRRMRVNSLESLACLARRCPRLRLLNLEVDFTSFPEPVPSAKNELMHGRSMVLRVAKSQLKTKTNDYLVALARYLASIFPGRTLQMIESEHADQNGLLNTVDMTKPREKVLSERLRAEHVANTHKRRATNSIFSPRPRPECTKYTAGAHVASIPELMLPIMQQLQETAGNRALVPLTVASRFLGAIALDVLWESQSNLVPLFRVLSRVVLRDHVSIRVAGIPATQLDFKLLTVDGSKQVYDGNTKTFKMDYTLSDAEWKRLQVYASRIKDLDDSTLPDDAGYVSIDHSLLKAALQCGPLLPNLHSLYGGDHLDHFFRALSIRPEFLARADKIRHEPVASVIHICDLEQRHCLGTLFPLSRVRILTLEVDPELAILPVLRELESLESLSLAGVGEEPMTASKAAPAPGFRALRTFRIGAPDDLHSAALLLRKLSTEMLRLDELSVMGWSNENDDQAAALDFYAAVRATCDPDYLTRLSVTTGVVDTLPASELFADLLVFPNIETAAIGILHEDADVDGAVDLMTEAWPKLVEIYFVTPPVITLELEGQAQPQTGMHCGTLQALAPLARRCPRLELVTFTALDMTEVPAPLEVAEEEQMLDRRVSLYVLETEAEDGAVERAGAFLASVFPPETLVSVQTKSKAVWDRILEARLAKFQD</sequence>
<evidence type="ECO:0000313" key="2">
    <source>
        <dbReference type="Proteomes" id="UP000320762"/>
    </source>
</evidence>
<protein>
    <submittedName>
        <fullName evidence="1">Uncharacterized protein</fullName>
    </submittedName>
</protein>
<keyword evidence="2" id="KW-1185">Reference proteome</keyword>
<accession>A0A550CIJ0</accession>
<comment type="caution">
    <text evidence="1">The sequence shown here is derived from an EMBL/GenBank/DDBJ whole genome shotgun (WGS) entry which is preliminary data.</text>
</comment>